<proteinExistence type="predicted"/>
<dbReference type="InterPro" id="IPR012337">
    <property type="entry name" value="RNaseH-like_sf"/>
</dbReference>
<dbReference type="Gene3D" id="3.30.420.10">
    <property type="entry name" value="Ribonuclease H-like superfamily/Ribonuclease H"/>
    <property type="match status" value="1"/>
</dbReference>
<accession>F5YP06</accession>
<organism evidence="2 3">
    <name type="scientific">Treponema primitia (strain ATCC BAA-887 / DSM 12427 / ZAS-2)</name>
    <dbReference type="NCBI Taxonomy" id="545694"/>
    <lineage>
        <taxon>Bacteria</taxon>
        <taxon>Pseudomonadati</taxon>
        <taxon>Spirochaetota</taxon>
        <taxon>Spirochaetia</taxon>
        <taxon>Spirochaetales</taxon>
        <taxon>Treponemataceae</taxon>
        <taxon>Treponema</taxon>
    </lineage>
</organism>
<dbReference type="eggNOG" id="COG2801">
    <property type="taxonomic scope" value="Bacteria"/>
</dbReference>
<protein>
    <submittedName>
        <fullName evidence="2">Integrase domain protein</fullName>
    </submittedName>
</protein>
<dbReference type="SUPFAM" id="SSF53098">
    <property type="entry name" value="Ribonuclease H-like"/>
    <property type="match status" value="1"/>
</dbReference>
<sequence>MRVSMSTRLELTKEYAARYRRAKQKKEKTQILDEFLAATGYRQRKYAVKLLRHFDMVKLAVIAGRTVKLKSTHPKRRWNRTGKPTYGDDTIEALKKIWAFYWWKCGKYLAPLIRESIGLLAKSRELDFHLTPAIKEQLVAISPAQIDRRLRAEKDALRGKGLSGTRLGDQSLMRQILVRISYTNEERITPGFCQIDTVHHCGWADSGIFCLTLTATDVASGWIFLFPLRNKAHQWVISWLQFMLDHSPFPVSEIHSDNGSEFINKDTVNLAKTARNLANVLLTRSRAHHSNDNCFAEQKNNAFVRNYIGLARYDTDKEYEALGRVYAYLCPLFNFFVPNKKLLSKSTVGSKTVKTYDKDLKTPYQRLMESSISQELKEKLTATKALYNPVQLQQNVHRAVNALIAAHKAKGP</sequence>
<evidence type="ECO:0000313" key="3">
    <source>
        <dbReference type="Proteomes" id="UP000009223"/>
    </source>
</evidence>
<dbReference type="OrthoDB" id="2370461at2"/>
<evidence type="ECO:0000313" key="2">
    <source>
        <dbReference type="EMBL" id="AEF85875.1"/>
    </source>
</evidence>
<dbReference type="GO" id="GO:0003676">
    <property type="term" value="F:nucleic acid binding"/>
    <property type="evidence" value="ECO:0007669"/>
    <property type="project" value="InterPro"/>
</dbReference>
<reference evidence="3" key="1">
    <citation type="submission" date="2009-12" db="EMBL/GenBank/DDBJ databases">
        <title>Complete sequence of Treponema primitia strain ZAS-2.</title>
        <authorList>
            <person name="Tetu S.G."/>
            <person name="Matson E."/>
            <person name="Ren Q."/>
            <person name="Seshadri R."/>
            <person name="Elbourne L."/>
            <person name="Hassan K.A."/>
            <person name="Durkin A."/>
            <person name="Radune D."/>
            <person name="Mohamoud Y."/>
            <person name="Shay R."/>
            <person name="Jin S."/>
            <person name="Zhang X."/>
            <person name="Lucey K."/>
            <person name="Ballor N.R."/>
            <person name="Ottesen E."/>
            <person name="Rosenthal R."/>
            <person name="Allen A."/>
            <person name="Leadbetter J.R."/>
            <person name="Paulsen I.T."/>
        </authorList>
    </citation>
    <scope>NUCLEOTIDE SEQUENCE [LARGE SCALE GENOMIC DNA]</scope>
    <source>
        <strain evidence="3">ATCC BAA-887 / DSM 12427 / ZAS-2</strain>
    </source>
</reference>
<dbReference type="InterPro" id="IPR036397">
    <property type="entry name" value="RNaseH_sf"/>
</dbReference>
<gene>
    <name evidence="2" type="ordered locus">TREPR_3892</name>
</gene>
<evidence type="ECO:0000259" key="1">
    <source>
        <dbReference type="PROSITE" id="PS50994"/>
    </source>
</evidence>
<reference evidence="2 3" key="2">
    <citation type="journal article" date="2011" name="ISME J.">
        <title>RNA-seq reveals cooperative metabolic interactions between two termite-gut spirochete species in co-culture.</title>
        <authorList>
            <person name="Rosenthal A.Z."/>
            <person name="Matson E.G."/>
            <person name="Eldar A."/>
            <person name="Leadbetter J.R."/>
        </authorList>
    </citation>
    <scope>NUCLEOTIDE SEQUENCE [LARGE SCALE GENOMIC DNA]</scope>
    <source>
        <strain evidence="3">ATCC BAA-887 / DSM 12427 / ZAS-2</strain>
    </source>
</reference>
<dbReference type="InterPro" id="IPR001584">
    <property type="entry name" value="Integrase_cat-core"/>
</dbReference>
<name>F5YP06_TREPZ</name>
<dbReference type="Proteomes" id="UP000009223">
    <property type="component" value="Chromosome"/>
</dbReference>
<feature type="domain" description="Integrase catalytic" evidence="1">
    <location>
        <begin position="186"/>
        <end position="371"/>
    </location>
</feature>
<dbReference type="Pfam" id="PF00665">
    <property type="entry name" value="rve"/>
    <property type="match status" value="1"/>
</dbReference>
<dbReference type="GO" id="GO:0015074">
    <property type="term" value="P:DNA integration"/>
    <property type="evidence" value="ECO:0007669"/>
    <property type="project" value="InterPro"/>
</dbReference>
<keyword evidence="3" id="KW-1185">Reference proteome</keyword>
<dbReference type="HOGENOM" id="CLU_029113_0_0_12"/>
<dbReference type="EMBL" id="CP001843">
    <property type="protein sequence ID" value="AEF85875.1"/>
    <property type="molecule type" value="Genomic_DNA"/>
</dbReference>
<dbReference type="KEGG" id="tpi:TREPR_3892"/>
<dbReference type="PROSITE" id="PS50994">
    <property type="entry name" value="INTEGRASE"/>
    <property type="match status" value="1"/>
</dbReference>
<dbReference type="AlphaFoldDB" id="F5YP06"/>